<dbReference type="AlphaFoldDB" id="J9GXB2"/>
<reference evidence="1" key="1">
    <citation type="journal article" date="2012" name="PLoS ONE">
        <title>Gene sets for utilization of primary and secondary nutrition supplies in the distal gut of endangered iberian lynx.</title>
        <authorList>
            <person name="Alcaide M."/>
            <person name="Messina E."/>
            <person name="Richter M."/>
            <person name="Bargiela R."/>
            <person name="Peplies J."/>
            <person name="Huws S.A."/>
            <person name="Newbold C.J."/>
            <person name="Golyshin P.N."/>
            <person name="Simon M.A."/>
            <person name="Lopez G."/>
            <person name="Yakimov M.M."/>
            <person name="Ferrer M."/>
        </authorList>
    </citation>
    <scope>NUCLEOTIDE SEQUENCE</scope>
</reference>
<accession>J9GXB2</accession>
<evidence type="ECO:0000313" key="1">
    <source>
        <dbReference type="EMBL" id="EJX07718.1"/>
    </source>
</evidence>
<gene>
    <name evidence="1" type="ORF">EVA_04176</name>
</gene>
<dbReference type="EMBL" id="AMCI01000807">
    <property type="protein sequence ID" value="EJX07718.1"/>
    <property type="molecule type" value="Genomic_DNA"/>
</dbReference>
<comment type="caution">
    <text evidence="1">The sequence shown here is derived from an EMBL/GenBank/DDBJ whole genome shotgun (WGS) entry which is preliminary data.</text>
</comment>
<protein>
    <submittedName>
        <fullName evidence="1">Uncharacterized protein</fullName>
    </submittedName>
</protein>
<organism evidence="1">
    <name type="scientific">gut metagenome</name>
    <dbReference type="NCBI Taxonomy" id="749906"/>
    <lineage>
        <taxon>unclassified sequences</taxon>
        <taxon>metagenomes</taxon>
        <taxon>organismal metagenomes</taxon>
    </lineage>
</organism>
<name>J9GXB2_9ZZZZ</name>
<sequence length="37" mass="4330">MRNFLKPLTLSICKDTYFYINGKTISAFFSAHFPFLP</sequence>
<proteinExistence type="predicted"/>